<dbReference type="Proteomes" id="UP000499080">
    <property type="component" value="Unassembled WGS sequence"/>
</dbReference>
<evidence type="ECO:0000313" key="1">
    <source>
        <dbReference type="EMBL" id="GBM31818.1"/>
    </source>
</evidence>
<reference evidence="1 2" key="1">
    <citation type="journal article" date="2019" name="Sci. Rep.">
        <title>Orb-weaving spider Araneus ventricosus genome elucidates the spidroin gene catalogue.</title>
        <authorList>
            <person name="Kono N."/>
            <person name="Nakamura H."/>
            <person name="Ohtoshi R."/>
            <person name="Moran D.A.P."/>
            <person name="Shinohara A."/>
            <person name="Yoshida Y."/>
            <person name="Fujiwara M."/>
            <person name="Mori M."/>
            <person name="Tomita M."/>
            <person name="Arakawa K."/>
        </authorList>
    </citation>
    <scope>NUCLEOTIDE SEQUENCE [LARGE SCALE GENOMIC DNA]</scope>
</reference>
<protein>
    <submittedName>
        <fullName evidence="1">Uncharacterized protein</fullName>
    </submittedName>
</protein>
<dbReference type="EMBL" id="BGPR01000692">
    <property type="protein sequence ID" value="GBM31818.1"/>
    <property type="molecule type" value="Genomic_DNA"/>
</dbReference>
<evidence type="ECO:0000313" key="2">
    <source>
        <dbReference type="Proteomes" id="UP000499080"/>
    </source>
</evidence>
<keyword evidence="2" id="KW-1185">Reference proteome</keyword>
<dbReference type="AlphaFoldDB" id="A0A4Y2EUG9"/>
<name>A0A4Y2EUG9_ARAVE</name>
<proteinExistence type="predicted"/>
<sequence length="67" mass="7520">MALTTFSDSEDVEWMNDVPLWMLMNGQQQPGPSHAPPGFEYVESNETQSCSDSETDVECMNNVPMSF</sequence>
<organism evidence="1 2">
    <name type="scientific">Araneus ventricosus</name>
    <name type="common">Orbweaver spider</name>
    <name type="synonym">Epeira ventricosa</name>
    <dbReference type="NCBI Taxonomy" id="182803"/>
    <lineage>
        <taxon>Eukaryota</taxon>
        <taxon>Metazoa</taxon>
        <taxon>Ecdysozoa</taxon>
        <taxon>Arthropoda</taxon>
        <taxon>Chelicerata</taxon>
        <taxon>Arachnida</taxon>
        <taxon>Araneae</taxon>
        <taxon>Araneomorphae</taxon>
        <taxon>Entelegynae</taxon>
        <taxon>Araneoidea</taxon>
        <taxon>Araneidae</taxon>
        <taxon>Araneus</taxon>
    </lineage>
</organism>
<gene>
    <name evidence="1" type="ORF">AVEN_56919_1</name>
</gene>
<comment type="caution">
    <text evidence="1">The sequence shown here is derived from an EMBL/GenBank/DDBJ whole genome shotgun (WGS) entry which is preliminary data.</text>
</comment>
<accession>A0A4Y2EUG9</accession>